<dbReference type="EMBL" id="CADCUR010000013">
    <property type="protein sequence ID" value="CAA9378169.1"/>
    <property type="molecule type" value="Genomic_DNA"/>
</dbReference>
<accession>A0A6J4N5K1</accession>
<organism evidence="1">
    <name type="scientific">uncultured Pyrinomonadaceae bacterium</name>
    <dbReference type="NCBI Taxonomy" id="2283094"/>
    <lineage>
        <taxon>Bacteria</taxon>
        <taxon>Pseudomonadati</taxon>
        <taxon>Acidobacteriota</taxon>
        <taxon>Blastocatellia</taxon>
        <taxon>Blastocatellales</taxon>
        <taxon>Pyrinomonadaceae</taxon>
        <taxon>environmental samples</taxon>
    </lineage>
</organism>
<evidence type="ECO:0000313" key="1">
    <source>
        <dbReference type="EMBL" id="CAA9378169.1"/>
    </source>
</evidence>
<proteinExistence type="predicted"/>
<name>A0A6J4N5K1_9BACT</name>
<reference evidence="1" key="1">
    <citation type="submission" date="2020-02" db="EMBL/GenBank/DDBJ databases">
        <authorList>
            <person name="Meier V. D."/>
        </authorList>
    </citation>
    <scope>NUCLEOTIDE SEQUENCE</scope>
    <source>
        <strain evidence="1">AVDCRST_MAG74</strain>
    </source>
</reference>
<protein>
    <submittedName>
        <fullName evidence="1">Uncharacterized protein</fullName>
    </submittedName>
</protein>
<sequence length="47" mass="5284">MDFIKFSVSASAGKNSGMLDSRASYEKRLTASSRQNCRLAETRRKDL</sequence>
<gene>
    <name evidence="1" type="ORF">AVDCRST_MAG74-326</name>
</gene>
<dbReference type="AlphaFoldDB" id="A0A6J4N5K1"/>